<evidence type="ECO:0008006" key="3">
    <source>
        <dbReference type="Google" id="ProtNLM"/>
    </source>
</evidence>
<organism evidence="1 2">
    <name type="scientific">Luteimonas deserti</name>
    <dbReference type="NCBI Taxonomy" id="2752306"/>
    <lineage>
        <taxon>Bacteria</taxon>
        <taxon>Pseudomonadati</taxon>
        <taxon>Pseudomonadota</taxon>
        <taxon>Gammaproteobacteria</taxon>
        <taxon>Lysobacterales</taxon>
        <taxon>Lysobacteraceae</taxon>
        <taxon>Luteimonas</taxon>
    </lineage>
</organism>
<protein>
    <recommendedName>
        <fullName evidence="3">Toxin co-regulated pilus biosynthesis protein Q C-terminal domain-containing protein</fullName>
    </recommendedName>
</protein>
<sequence length="141" mass="14969">MWFWKGVAGFAVIAGLAGCATPEAADPRGRWRPIHQYADVPQAIPLQQAYVYQASPADGTLRTLLGRWAKDTRTTLSYLHPNDYTLHAPVAQVRTASIEQAVAALSAAYAAQGVRISAERGQIVVSQQAAASATPAVPVAD</sequence>
<evidence type="ECO:0000313" key="2">
    <source>
        <dbReference type="Proteomes" id="UP000589896"/>
    </source>
</evidence>
<gene>
    <name evidence="1" type="ORF">H0E82_06500</name>
</gene>
<name>A0A7Z0QPG2_9GAMM</name>
<accession>A0A7Z0QPG2</accession>
<dbReference type="AlphaFoldDB" id="A0A7Z0QPG2"/>
<dbReference type="PROSITE" id="PS51257">
    <property type="entry name" value="PROKAR_LIPOPROTEIN"/>
    <property type="match status" value="1"/>
</dbReference>
<proteinExistence type="predicted"/>
<dbReference type="EMBL" id="JACCJZ010000013">
    <property type="protein sequence ID" value="NYZ62412.1"/>
    <property type="molecule type" value="Genomic_DNA"/>
</dbReference>
<reference evidence="1 2" key="1">
    <citation type="submission" date="2020-07" db="EMBL/GenBank/DDBJ databases">
        <title>isolation of Luteimonas sp. SJ-16.</title>
        <authorList>
            <person name="Huang X.-X."/>
            <person name="Xu L."/>
            <person name="Sun J.-Q."/>
        </authorList>
    </citation>
    <scope>NUCLEOTIDE SEQUENCE [LARGE SCALE GENOMIC DNA]</scope>
    <source>
        <strain evidence="1 2">SJ-16</strain>
    </source>
</reference>
<dbReference type="Proteomes" id="UP000589896">
    <property type="component" value="Unassembled WGS sequence"/>
</dbReference>
<evidence type="ECO:0000313" key="1">
    <source>
        <dbReference type="EMBL" id="NYZ62412.1"/>
    </source>
</evidence>
<dbReference type="Gene3D" id="3.55.50.70">
    <property type="match status" value="1"/>
</dbReference>
<keyword evidence="2" id="KW-1185">Reference proteome</keyword>
<comment type="caution">
    <text evidence="1">The sequence shown here is derived from an EMBL/GenBank/DDBJ whole genome shotgun (WGS) entry which is preliminary data.</text>
</comment>